<evidence type="ECO:0000256" key="6">
    <source>
        <dbReference type="ARBA" id="ARBA00023136"/>
    </source>
</evidence>
<dbReference type="InterPro" id="IPR005821">
    <property type="entry name" value="Ion_trans_dom"/>
</dbReference>
<dbReference type="OrthoDB" id="429015at2759"/>
<evidence type="ECO:0000256" key="9">
    <source>
        <dbReference type="SAM" id="Phobius"/>
    </source>
</evidence>
<dbReference type="AlphaFoldDB" id="A0A812NTJ2"/>
<gene>
    <name evidence="11" type="primary">Cnga3</name>
    <name evidence="11" type="ORF">SNAT2548_LOCUS16472</name>
</gene>
<organism evidence="11 12">
    <name type="scientific">Symbiodinium natans</name>
    <dbReference type="NCBI Taxonomy" id="878477"/>
    <lineage>
        <taxon>Eukaryota</taxon>
        <taxon>Sar</taxon>
        <taxon>Alveolata</taxon>
        <taxon>Dinophyceae</taxon>
        <taxon>Suessiales</taxon>
        <taxon>Symbiodiniaceae</taxon>
        <taxon>Symbiodinium</taxon>
    </lineage>
</organism>
<feature type="transmembrane region" description="Helical" evidence="9">
    <location>
        <begin position="953"/>
        <end position="972"/>
    </location>
</feature>
<dbReference type="Proteomes" id="UP000604046">
    <property type="component" value="Unassembled WGS sequence"/>
</dbReference>
<keyword evidence="6 9" id="KW-0472">Membrane</keyword>
<feature type="transmembrane region" description="Helical" evidence="9">
    <location>
        <begin position="222"/>
        <end position="243"/>
    </location>
</feature>
<feature type="transmembrane region" description="Helical" evidence="9">
    <location>
        <begin position="191"/>
        <end position="210"/>
    </location>
</feature>
<dbReference type="SUPFAM" id="SSF81324">
    <property type="entry name" value="Voltage-gated potassium channels"/>
    <property type="match status" value="1"/>
</dbReference>
<evidence type="ECO:0000256" key="1">
    <source>
        <dbReference type="ARBA" id="ARBA00004141"/>
    </source>
</evidence>
<dbReference type="GO" id="GO:0005886">
    <property type="term" value="C:plasma membrane"/>
    <property type="evidence" value="ECO:0007669"/>
    <property type="project" value="TreeGrafter"/>
</dbReference>
<evidence type="ECO:0000256" key="3">
    <source>
        <dbReference type="ARBA" id="ARBA00022692"/>
    </source>
</evidence>
<name>A0A812NTJ2_9DINO</name>
<protein>
    <submittedName>
        <fullName evidence="11">Cnga3 protein</fullName>
    </submittedName>
</protein>
<keyword evidence="2" id="KW-0813">Transport</keyword>
<dbReference type="Gene3D" id="1.10.287.70">
    <property type="match status" value="1"/>
</dbReference>
<dbReference type="InterPro" id="IPR049232">
    <property type="entry name" value="DUF6829"/>
</dbReference>
<dbReference type="SUPFAM" id="SSF51206">
    <property type="entry name" value="cAMP-binding domain-like"/>
    <property type="match status" value="1"/>
</dbReference>
<dbReference type="PROSITE" id="PS50042">
    <property type="entry name" value="CNMP_BINDING_3"/>
    <property type="match status" value="1"/>
</dbReference>
<evidence type="ECO:0000256" key="7">
    <source>
        <dbReference type="SAM" id="Coils"/>
    </source>
</evidence>
<dbReference type="InterPro" id="IPR050818">
    <property type="entry name" value="KCNH_animal-type"/>
</dbReference>
<dbReference type="Pfam" id="PF00520">
    <property type="entry name" value="Ion_trans"/>
    <property type="match status" value="1"/>
</dbReference>
<keyword evidence="5" id="KW-0406">Ion transport</keyword>
<dbReference type="Gene3D" id="2.60.120.10">
    <property type="entry name" value="Jelly Rolls"/>
    <property type="match status" value="1"/>
</dbReference>
<evidence type="ECO:0000256" key="8">
    <source>
        <dbReference type="SAM" id="MobiDB-lite"/>
    </source>
</evidence>
<dbReference type="GO" id="GO:0005249">
    <property type="term" value="F:voltage-gated potassium channel activity"/>
    <property type="evidence" value="ECO:0007669"/>
    <property type="project" value="TreeGrafter"/>
</dbReference>
<proteinExistence type="predicted"/>
<comment type="caution">
    <text evidence="11">The sequence shown here is derived from an EMBL/GenBank/DDBJ whole genome shotgun (WGS) entry which is preliminary data.</text>
</comment>
<dbReference type="PANTHER" id="PTHR10217">
    <property type="entry name" value="VOLTAGE AND LIGAND GATED POTASSIUM CHANNEL"/>
    <property type="match status" value="1"/>
</dbReference>
<dbReference type="InterPro" id="IPR000595">
    <property type="entry name" value="cNMP-bd_dom"/>
</dbReference>
<feature type="non-terminal residue" evidence="11">
    <location>
        <position position="1071"/>
    </location>
</feature>
<keyword evidence="12" id="KW-1185">Reference proteome</keyword>
<dbReference type="InterPro" id="IPR014710">
    <property type="entry name" value="RmlC-like_jellyroll"/>
</dbReference>
<feature type="coiled-coil region" evidence="7">
    <location>
        <begin position="14"/>
        <end position="41"/>
    </location>
</feature>
<reference evidence="11" key="1">
    <citation type="submission" date="2021-02" db="EMBL/GenBank/DDBJ databases">
        <authorList>
            <person name="Dougan E. K."/>
            <person name="Rhodes N."/>
            <person name="Thang M."/>
            <person name="Chan C."/>
        </authorList>
    </citation>
    <scope>NUCLEOTIDE SEQUENCE</scope>
</reference>
<evidence type="ECO:0000313" key="12">
    <source>
        <dbReference type="Proteomes" id="UP000604046"/>
    </source>
</evidence>
<accession>A0A812NTJ2</accession>
<keyword evidence="4 9" id="KW-1133">Transmembrane helix</keyword>
<comment type="subcellular location">
    <subcellularLocation>
        <location evidence="1">Membrane</location>
        <topology evidence="1">Multi-pass membrane protein</topology>
    </subcellularLocation>
</comment>
<dbReference type="EMBL" id="CAJNDS010002081">
    <property type="protein sequence ID" value="CAE7313802.1"/>
    <property type="molecule type" value="Genomic_DNA"/>
</dbReference>
<dbReference type="Pfam" id="PF20717">
    <property type="entry name" value="DUF6829"/>
    <property type="match status" value="1"/>
</dbReference>
<dbReference type="GO" id="GO:0042391">
    <property type="term" value="P:regulation of membrane potential"/>
    <property type="evidence" value="ECO:0007669"/>
    <property type="project" value="TreeGrafter"/>
</dbReference>
<feature type="compositionally biased region" description="Polar residues" evidence="8">
    <location>
        <begin position="134"/>
        <end position="149"/>
    </location>
</feature>
<feature type="domain" description="Cyclic nucleotide-binding" evidence="10">
    <location>
        <begin position="532"/>
        <end position="625"/>
    </location>
</feature>
<dbReference type="PANTHER" id="PTHR10217:SF435">
    <property type="entry name" value="POTASSIUM VOLTAGE-GATED CHANNEL PROTEIN EAG"/>
    <property type="match status" value="1"/>
</dbReference>
<evidence type="ECO:0000256" key="2">
    <source>
        <dbReference type="ARBA" id="ARBA00022448"/>
    </source>
</evidence>
<evidence type="ECO:0000256" key="5">
    <source>
        <dbReference type="ARBA" id="ARBA00023065"/>
    </source>
</evidence>
<sequence length="1071" mass="119881">MPVPAHIPAPARQAAEASDALERAERELKTATESLSVISQQLASIRVVVDGDARVVNGDSLGQEVPETPSKRSARVTTLTVADPPGLLLHQHNLQKRKSKQAASQPRFRRVSNVQSGGSGRELRLHGRWMELSTQATSQDAQSNRQRPNANKAKSGFRSRTATKDDLAAINVSARVPVLHPQGMFKLCWDLFALALLLNDSILLPMALAWDFAMTDEGIGGIYTSITFYTSLIFWSLDLPVNLNTAVYLRGRLVLRRPSIMCQYARSWMIFDLFVLSLDYSYLMMAADVVLLRFVRILRVVRLIRIVKLSKLNTMIEESAASAGRQWVTLVVAITKTAVMMLMTAHFLTCTWFYIGMNLGPELPNPSWVEMAEIAVRWDPGTANATEAETAAAAHLVPGWLQYMHSLRWIMNSPSPPEMYAGSGVEWGFDILISVLTLVVIGSAISKISGTTAELRAMNEESDRRRRDVRLYLAGQSVSYELVTRIMRFVDYKLEKFSTNTLDASLISPTLQLELYVSQRADYLSKIPIFALAQECYPEVFGTLCAALKKNFFEKGEHVFLSGSYCTSLHLTSTGNYNYTADLSMEVEFLEGAHCHWFGELSLFAAQAIHQSTLMPTSFAETFSLQGQDIVECVKDSRGCSTMFCEYAKDFVAAMQKTESKHGDEDQILQGEKCCKQNQHFQALYPDPKKLFQNIIVHEAPPSSKDGELDNNNSQKQEFKQMASSGSLVLSKLSSESSTFTNGTVGPDYEPVESTEDPGLHDLVYEVMHRDLDAEGLPKKLETCIPELHPMKSPHILYEQAGERDRGTSSCISVLALVKNNYDIFTEPQGKNVKLKESQWEELQELVSWIEPDEEQLHAVLVLLAIRALGKSKAVLQQLPEESRRPERAVVHLLAWHENVVPSVRWLSQRSKDYVEEALSTHELFNLAQMLQGENCPANVKQLREHIELKGEAIFRFYILFLLGFMSGLAGGHGSRFMNAKNADSTIGGIRMLQRLMNINPTTIYWGYMGLRAAKLALPFDTPEDMVLIRLACLARIQDDGGYQALKNSWHALGARERMSLTDHFLADGIE</sequence>
<dbReference type="InterPro" id="IPR018490">
    <property type="entry name" value="cNMP-bd_dom_sf"/>
</dbReference>
<evidence type="ECO:0000259" key="10">
    <source>
        <dbReference type="PROSITE" id="PS50042"/>
    </source>
</evidence>
<feature type="transmembrane region" description="Helical" evidence="9">
    <location>
        <begin position="327"/>
        <end position="355"/>
    </location>
</feature>
<evidence type="ECO:0000256" key="4">
    <source>
        <dbReference type="ARBA" id="ARBA00022989"/>
    </source>
</evidence>
<keyword evidence="7" id="KW-0175">Coiled coil</keyword>
<keyword evidence="3 9" id="KW-0812">Transmembrane</keyword>
<feature type="region of interest" description="Disordered" evidence="8">
    <location>
        <begin position="95"/>
        <end position="120"/>
    </location>
</feature>
<feature type="region of interest" description="Disordered" evidence="8">
    <location>
        <begin position="134"/>
        <end position="160"/>
    </location>
</feature>
<feature type="region of interest" description="Disordered" evidence="8">
    <location>
        <begin position="737"/>
        <end position="756"/>
    </location>
</feature>
<evidence type="ECO:0000313" key="11">
    <source>
        <dbReference type="EMBL" id="CAE7313802.1"/>
    </source>
</evidence>